<keyword evidence="3" id="KW-1185">Reference proteome</keyword>
<proteinExistence type="predicted"/>
<evidence type="ECO:0000256" key="1">
    <source>
        <dbReference type="SAM" id="MobiDB-lite"/>
    </source>
</evidence>
<sequence length="265" mass="30159">MSIVWTPPPNNSARPPHFGPPGSDITSSLVALLLISPPTCSYPVPYRVHRASEDLLHWALHGQYPIPPSMHDRTIHVPTWDRPSCRLVTRFYPHELTSTQKRVEADEDFKEQQDRTGQAPPGGHVTKLRSHGTLISQLLPGYAEPKSRGRYRACIMLGIDLLSSRSGREREDTTLLVSFFKMTIRAALYVKPLALREDLLHKREILLCRYWRPKLNLANFFLQPYGQVCALSLSNVSLKITETDDDDDLAFSVFDAFRQVYHTVV</sequence>
<dbReference type="AlphaFoldDB" id="A0A9P6NNE2"/>
<feature type="region of interest" description="Disordered" evidence="1">
    <location>
        <begin position="102"/>
        <end position="126"/>
    </location>
</feature>
<feature type="compositionally biased region" description="Pro residues" evidence="1">
    <location>
        <begin position="1"/>
        <end position="10"/>
    </location>
</feature>
<feature type="region of interest" description="Disordered" evidence="1">
    <location>
        <begin position="1"/>
        <end position="21"/>
    </location>
</feature>
<evidence type="ECO:0000313" key="2">
    <source>
        <dbReference type="EMBL" id="KAG0147243.1"/>
    </source>
</evidence>
<protein>
    <submittedName>
        <fullName evidence="2">Uncharacterized protein</fullName>
    </submittedName>
</protein>
<dbReference type="Proteomes" id="UP000886653">
    <property type="component" value="Unassembled WGS sequence"/>
</dbReference>
<dbReference type="EMBL" id="MU167250">
    <property type="protein sequence ID" value="KAG0147243.1"/>
    <property type="molecule type" value="Genomic_DNA"/>
</dbReference>
<accession>A0A9P6NNE2</accession>
<name>A0A9P6NNE2_9BASI</name>
<gene>
    <name evidence="2" type="ORF">CROQUDRAFT_106574</name>
</gene>
<comment type="caution">
    <text evidence="2">The sequence shown here is derived from an EMBL/GenBank/DDBJ whole genome shotgun (WGS) entry which is preliminary data.</text>
</comment>
<evidence type="ECO:0000313" key="3">
    <source>
        <dbReference type="Proteomes" id="UP000886653"/>
    </source>
</evidence>
<reference evidence="2" key="1">
    <citation type="submission" date="2013-11" db="EMBL/GenBank/DDBJ databases">
        <title>Genome sequence of the fusiform rust pathogen reveals effectors for host alternation and coevolution with pine.</title>
        <authorList>
            <consortium name="DOE Joint Genome Institute"/>
            <person name="Smith K."/>
            <person name="Pendleton A."/>
            <person name="Kubisiak T."/>
            <person name="Anderson C."/>
            <person name="Salamov A."/>
            <person name="Aerts A."/>
            <person name="Riley R."/>
            <person name="Clum A."/>
            <person name="Lindquist E."/>
            <person name="Ence D."/>
            <person name="Campbell M."/>
            <person name="Kronenberg Z."/>
            <person name="Feau N."/>
            <person name="Dhillon B."/>
            <person name="Hamelin R."/>
            <person name="Burleigh J."/>
            <person name="Smith J."/>
            <person name="Yandell M."/>
            <person name="Nelson C."/>
            <person name="Grigoriev I."/>
            <person name="Davis J."/>
        </authorList>
    </citation>
    <scope>NUCLEOTIDE SEQUENCE</scope>
    <source>
        <strain evidence="2">G11</strain>
    </source>
</reference>
<organism evidence="2 3">
    <name type="scientific">Cronartium quercuum f. sp. fusiforme G11</name>
    <dbReference type="NCBI Taxonomy" id="708437"/>
    <lineage>
        <taxon>Eukaryota</taxon>
        <taxon>Fungi</taxon>
        <taxon>Dikarya</taxon>
        <taxon>Basidiomycota</taxon>
        <taxon>Pucciniomycotina</taxon>
        <taxon>Pucciniomycetes</taxon>
        <taxon>Pucciniales</taxon>
        <taxon>Coleosporiaceae</taxon>
        <taxon>Cronartium</taxon>
    </lineage>
</organism>